<dbReference type="Gene3D" id="3.40.630.10">
    <property type="entry name" value="Zn peptidases"/>
    <property type="match status" value="1"/>
</dbReference>
<sequence>MNIVERFLNYTRINTTTHRENGAAGIMPSSPGQMELAKLVASELEVLGLEDIVLRDSAILTATLPANTNRKLPVVSFFGHLDTSAEQTSDTHAQIVHYSGGDICLNSDLDIALKASEFPEIAQYQGQDIIVTDGTSLLGADDKAAIAAILDALQTLKNNPEIEHGTVKVAFVPDEEQGLRGAKAFDVETFGADFGYTLDCCGIGDFVHENWNAGDAVITFTGQSAHPMSAKGKLKNSLLMAHKFIAMLPAGEAPEYTEDREGYYWVKELAGNSARTVLKMDIRDFTKEGYRSRMMFLQTLAENCQALWGEKAVNIQLSDRYENVANSLEGDAGFPIEIAREAYARNNITMNAVPMRGGYDGAVLSQKGLPCPNIFTGAHNFHSIYEYLPVKSLQAASDVVVDVIRVTAEKDWGM</sequence>
<dbReference type="Pfam" id="PF07687">
    <property type="entry name" value="M20_dimer"/>
    <property type="match status" value="1"/>
</dbReference>
<feature type="binding site" evidence="9">
    <location>
        <position position="141"/>
    </location>
    <ligand>
        <name>Zn(2+)</name>
        <dbReference type="ChEBI" id="CHEBI:29105"/>
        <label>1</label>
    </ligand>
</feature>
<feature type="binding site" evidence="9">
    <location>
        <position position="176"/>
    </location>
    <ligand>
        <name>Zn(2+)</name>
        <dbReference type="ChEBI" id="CHEBI:29105"/>
        <label>2</label>
    </ligand>
</feature>
<dbReference type="InterPro" id="IPR002933">
    <property type="entry name" value="Peptidase_M20"/>
</dbReference>
<dbReference type="Pfam" id="PF01546">
    <property type="entry name" value="Peptidase_M20"/>
    <property type="match status" value="1"/>
</dbReference>
<dbReference type="GO" id="GO:0006518">
    <property type="term" value="P:peptide metabolic process"/>
    <property type="evidence" value="ECO:0007669"/>
    <property type="project" value="InterPro"/>
</dbReference>
<evidence type="ECO:0000256" key="1">
    <source>
        <dbReference type="ARBA" id="ARBA00009692"/>
    </source>
</evidence>
<reference evidence="11 12" key="1">
    <citation type="submission" date="2014-06" db="EMBL/GenBank/DDBJ databases">
        <title>Whole Genome Sequences of Three Symbiotic Endozoicomonas Bacteria.</title>
        <authorList>
            <person name="Neave M.J."/>
            <person name="Apprill A."/>
            <person name="Voolstra C.R."/>
        </authorList>
    </citation>
    <scope>NUCLEOTIDE SEQUENCE [LARGE SCALE GENOMIC DNA]</scope>
    <source>
        <strain evidence="11 12">DSM 22380</strain>
    </source>
</reference>
<dbReference type="GO" id="GO:0045148">
    <property type="term" value="F:tripeptide aminopeptidase activity"/>
    <property type="evidence" value="ECO:0007669"/>
    <property type="project" value="UniProtKB-UniRule"/>
</dbReference>
<comment type="caution">
    <text evidence="11">The sequence shown here is derived from an EMBL/GenBank/DDBJ whole genome shotgun (WGS) entry which is preliminary data.</text>
</comment>
<dbReference type="NCBIfam" id="TIGR01882">
    <property type="entry name" value="peptidase-T"/>
    <property type="match status" value="1"/>
</dbReference>
<dbReference type="SUPFAM" id="SSF55031">
    <property type="entry name" value="Bacterial exopeptidase dimerisation domain"/>
    <property type="match status" value="1"/>
</dbReference>
<evidence type="ECO:0000256" key="6">
    <source>
        <dbReference type="ARBA" id="ARBA00023049"/>
    </source>
</evidence>
<comment type="cofactor">
    <cofactor evidence="9">
        <name>Zn(2+)</name>
        <dbReference type="ChEBI" id="CHEBI:29105"/>
    </cofactor>
    <text evidence="9">Binds 2 Zn(2+) ions per subunit.</text>
</comment>
<feature type="binding site" evidence="9">
    <location>
        <position position="141"/>
    </location>
    <ligand>
        <name>Zn(2+)</name>
        <dbReference type="ChEBI" id="CHEBI:29105"/>
        <label>2</label>
    </ligand>
</feature>
<dbReference type="GO" id="GO:0008270">
    <property type="term" value="F:zinc ion binding"/>
    <property type="evidence" value="ECO:0007669"/>
    <property type="project" value="InterPro"/>
</dbReference>
<name>A0A081K7H4_9GAMM</name>
<evidence type="ECO:0000313" key="11">
    <source>
        <dbReference type="EMBL" id="KEI70100.1"/>
    </source>
</evidence>
<dbReference type="GO" id="GO:0008237">
    <property type="term" value="F:metallopeptidase activity"/>
    <property type="evidence" value="ECO:0007669"/>
    <property type="project" value="UniProtKB-KW"/>
</dbReference>
<feature type="active site" evidence="8">
    <location>
        <position position="82"/>
    </location>
</feature>
<evidence type="ECO:0000256" key="5">
    <source>
        <dbReference type="ARBA" id="ARBA00022833"/>
    </source>
</evidence>
<keyword evidence="4" id="KW-0378">Hydrolase</keyword>
<feature type="binding site" evidence="9">
    <location>
        <position position="199"/>
    </location>
    <ligand>
        <name>Zn(2+)</name>
        <dbReference type="ChEBI" id="CHEBI:29105"/>
        <label>1</label>
    </ligand>
</feature>
<evidence type="ECO:0000256" key="9">
    <source>
        <dbReference type="PIRSR" id="PIRSR037215-2"/>
    </source>
</evidence>
<dbReference type="STRING" id="305900.GV64_04470"/>
<dbReference type="Gene3D" id="3.30.70.360">
    <property type="match status" value="1"/>
</dbReference>
<dbReference type="Proteomes" id="UP000027997">
    <property type="component" value="Unassembled WGS sequence"/>
</dbReference>
<feature type="binding site" evidence="9">
    <location>
        <position position="80"/>
    </location>
    <ligand>
        <name>Zn(2+)</name>
        <dbReference type="ChEBI" id="CHEBI:29105"/>
        <label>1</label>
    </ligand>
</feature>
<protein>
    <recommendedName>
        <fullName evidence="7">Peptidase T</fullName>
        <ecNumber evidence="7">3.4.11.4</ecNumber>
    </recommendedName>
</protein>
<evidence type="ECO:0000256" key="7">
    <source>
        <dbReference type="NCBIfam" id="TIGR01882"/>
    </source>
</evidence>
<accession>A0A081K7H4</accession>
<dbReference type="GO" id="GO:0006508">
    <property type="term" value="P:proteolysis"/>
    <property type="evidence" value="ECO:0007669"/>
    <property type="project" value="UniProtKB-UniRule"/>
</dbReference>
<keyword evidence="5 9" id="KW-0862">Zinc</keyword>
<dbReference type="NCBIfam" id="NF003976">
    <property type="entry name" value="PRK05469.1"/>
    <property type="match status" value="1"/>
</dbReference>
<dbReference type="RefSeq" id="WP_026258505.1">
    <property type="nucleotide sequence ID" value="NZ_JOJP01000001.1"/>
</dbReference>
<evidence type="ECO:0000256" key="4">
    <source>
        <dbReference type="ARBA" id="ARBA00022801"/>
    </source>
</evidence>
<dbReference type="PANTHER" id="PTHR42994">
    <property type="entry name" value="PEPTIDASE T"/>
    <property type="match status" value="1"/>
</dbReference>
<dbReference type="PROSITE" id="PS00759">
    <property type="entry name" value="ARGE_DAPE_CPG2_2"/>
    <property type="match status" value="1"/>
</dbReference>
<keyword evidence="6" id="KW-0482">Metalloprotease</keyword>
<feature type="active site" description="Proton acceptor" evidence="8">
    <location>
        <position position="175"/>
    </location>
</feature>
<evidence type="ECO:0000256" key="8">
    <source>
        <dbReference type="PIRSR" id="PIRSR037215-1"/>
    </source>
</evidence>
<dbReference type="PANTHER" id="PTHR42994:SF1">
    <property type="entry name" value="PEPTIDASE T"/>
    <property type="match status" value="1"/>
</dbReference>
<dbReference type="EC" id="3.4.11.4" evidence="7"/>
<feature type="binding site" evidence="9">
    <location>
        <position position="382"/>
    </location>
    <ligand>
        <name>Zn(2+)</name>
        <dbReference type="ChEBI" id="CHEBI:29105"/>
        <label>2</label>
    </ligand>
</feature>
<evidence type="ECO:0000313" key="12">
    <source>
        <dbReference type="Proteomes" id="UP000027997"/>
    </source>
</evidence>
<dbReference type="EMBL" id="JOJP01000001">
    <property type="protein sequence ID" value="KEI70100.1"/>
    <property type="molecule type" value="Genomic_DNA"/>
</dbReference>
<evidence type="ECO:0000256" key="3">
    <source>
        <dbReference type="ARBA" id="ARBA00022723"/>
    </source>
</evidence>
<dbReference type="eggNOG" id="COG2195">
    <property type="taxonomic scope" value="Bacteria"/>
</dbReference>
<keyword evidence="12" id="KW-1185">Reference proteome</keyword>
<keyword evidence="3 9" id="KW-0479">Metal-binding</keyword>
<feature type="domain" description="Peptidase M20 dimerisation" evidence="10">
    <location>
        <begin position="212"/>
        <end position="283"/>
    </location>
</feature>
<dbReference type="InterPro" id="IPR036264">
    <property type="entry name" value="Bact_exopeptidase_dim_dom"/>
</dbReference>
<dbReference type="PIRSF" id="PIRSF037215">
    <property type="entry name" value="Peptidase_M20B"/>
    <property type="match status" value="1"/>
</dbReference>
<dbReference type="InterPro" id="IPR010161">
    <property type="entry name" value="Peptidase_M20B"/>
</dbReference>
<comment type="similarity">
    <text evidence="1">Belongs to the peptidase M20B family.</text>
</comment>
<dbReference type="NCBIfam" id="NF009920">
    <property type="entry name" value="PRK13381.1"/>
    <property type="match status" value="1"/>
</dbReference>
<dbReference type="SUPFAM" id="SSF53187">
    <property type="entry name" value="Zn-dependent exopeptidases"/>
    <property type="match status" value="1"/>
</dbReference>
<evidence type="ECO:0000259" key="10">
    <source>
        <dbReference type="Pfam" id="PF07687"/>
    </source>
</evidence>
<dbReference type="AlphaFoldDB" id="A0A081K7H4"/>
<evidence type="ECO:0000256" key="2">
    <source>
        <dbReference type="ARBA" id="ARBA00022670"/>
    </source>
</evidence>
<dbReference type="InterPro" id="IPR001261">
    <property type="entry name" value="ArgE/DapE_CS"/>
</dbReference>
<organism evidence="11 12">
    <name type="scientific">Endozoicomonas elysicola</name>
    <dbReference type="NCBI Taxonomy" id="305900"/>
    <lineage>
        <taxon>Bacteria</taxon>
        <taxon>Pseudomonadati</taxon>
        <taxon>Pseudomonadota</taxon>
        <taxon>Gammaproteobacteria</taxon>
        <taxon>Oceanospirillales</taxon>
        <taxon>Endozoicomonadaceae</taxon>
        <taxon>Endozoicomonas</taxon>
    </lineage>
</organism>
<keyword evidence="2" id="KW-0645">Protease</keyword>
<proteinExistence type="inferred from homology"/>
<dbReference type="InterPro" id="IPR011650">
    <property type="entry name" value="Peptidase_M20_dimer"/>
</dbReference>
<gene>
    <name evidence="11" type="ORF">GV64_04470</name>
</gene>